<protein>
    <recommendedName>
        <fullName evidence="4">Amidohydrolase-related domain-containing protein</fullName>
    </recommendedName>
</protein>
<evidence type="ECO:0000256" key="1">
    <source>
        <dbReference type="SAM" id="Phobius"/>
    </source>
</evidence>
<dbReference type="Gene3D" id="3.20.20.140">
    <property type="entry name" value="Metal-dependent hydrolases"/>
    <property type="match status" value="1"/>
</dbReference>
<comment type="caution">
    <text evidence="2">The sequence shown here is derived from an EMBL/GenBank/DDBJ whole genome shotgun (WGS) entry which is preliminary data.</text>
</comment>
<dbReference type="SUPFAM" id="SSF51556">
    <property type="entry name" value="Metallo-dependent hydrolases"/>
    <property type="match status" value="1"/>
</dbReference>
<evidence type="ECO:0000313" key="2">
    <source>
        <dbReference type="EMBL" id="KAL0056910.1"/>
    </source>
</evidence>
<dbReference type="InterPro" id="IPR032466">
    <property type="entry name" value="Metal_Hydrolase"/>
</dbReference>
<dbReference type="InterPro" id="IPR011059">
    <property type="entry name" value="Metal-dep_hydrolase_composite"/>
</dbReference>
<feature type="non-terminal residue" evidence="2">
    <location>
        <position position="416"/>
    </location>
</feature>
<keyword evidence="1" id="KW-1133">Transmembrane helix</keyword>
<keyword evidence="1" id="KW-0812">Transmembrane</keyword>
<evidence type="ECO:0000313" key="3">
    <source>
        <dbReference type="Proteomes" id="UP001437256"/>
    </source>
</evidence>
<dbReference type="InterPro" id="IPR050138">
    <property type="entry name" value="DHOase/Allantoinase_Hydrolase"/>
</dbReference>
<reference evidence="2 3" key="1">
    <citation type="submission" date="2024-05" db="EMBL/GenBank/DDBJ databases">
        <title>A draft genome resource for the thread blight pathogen Marasmius tenuissimus strain MS-2.</title>
        <authorList>
            <person name="Yulfo-Soto G.E."/>
            <person name="Baruah I.K."/>
            <person name="Amoako-Attah I."/>
            <person name="Bukari Y."/>
            <person name="Meinhardt L.W."/>
            <person name="Bailey B.A."/>
            <person name="Cohen S.P."/>
        </authorList>
    </citation>
    <scope>NUCLEOTIDE SEQUENCE [LARGE SCALE GENOMIC DNA]</scope>
    <source>
        <strain evidence="2 3">MS-2</strain>
    </source>
</reference>
<name>A0ABR2Z5L6_9AGAR</name>
<dbReference type="PANTHER" id="PTHR43668">
    <property type="entry name" value="ALLANTOINASE"/>
    <property type="match status" value="1"/>
</dbReference>
<dbReference type="Proteomes" id="UP001437256">
    <property type="component" value="Unassembled WGS sequence"/>
</dbReference>
<organism evidence="2 3">
    <name type="scientific">Marasmius tenuissimus</name>
    <dbReference type="NCBI Taxonomy" id="585030"/>
    <lineage>
        <taxon>Eukaryota</taxon>
        <taxon>Fungi</taxon>
        <taxon>Dikarya</taxon>
        <taxon>Basidiomycota</taxon>
        <taxon>Agaricomycotina</taxon>
        <taxon>Agaricomycetes</taxon>
        <taxon>Agaricomycetidae</taxon>
        <taxon>Agaricales</taxon>
        <taxon>Marasmiineae</taxon>
        <taxon>Marasmiaceae</taxon>
        <taxon>Marasmius</taxon>
    </lineage>
</organism>
<keyword evidence="1" id="KW-0472">Membrane</keyword>
<gene>
    <name evidence="2" type="ORF">AAF712_016473</name>
</gene>
<proteinExistence type="predicted"/>
<feature type="transmembrane region" description="Helical" evidence="1">
    <location>
        <begin position="28"/>
        <end position="48"/>
    </location>
</feature>
<dbReference type="PANTHER" id="PTHR43668:SF5">
    <property type="entry name" value="AMIDOHYDROLASE 3 DOMAIN-CONTAINING PROTEIN"/>
    <property type="match status" value="1"/>
</dbReference>
<dbReference type="EMBL" id="JBBXMP010000823">
    <property type="protein sequence ID" value="KAL0056910.1"/>
    <property type="molecule type" value="Genomic_DNA"/>
</dbReference>
<keyword evidence="3" id="KW-1185">Reference proteome</keyword>
<accession>A0ABR2Z5L6</accession>
<sequence length="416" mass="45877">MYGDDKADLPTRNFATVARRERRRPRSLALLSPLIVFAVLSYFSTFSWNDEPERHLTRLPRNAQQVIDKCAHLNTPPSPPKDFHNRTQSDRFDALLAPKHPVVVRNATILTGEVAEGLEIVLGDVLLDKGIIKAVGNIGKVDGTVEEIQAHGAWVTAGIMDLHSHIGVNSIPGLSGATDTNSGQGITLPWVRSLDGINTHDASYRLSISGGVTTALILPGSANAIGGQAFPIKLRRTSEKSTSSMLLESPLESPLHWRHLKQACGENPSKSHSGTRMDTIWSFRAAYEEARKLKEKQDAYCAKVEAGRWDLLQNEFPDDLQWEALVDVLRGKVKIHNHCYEAVDLDGIVRLSNEFNFSISGFHHASEAFLVPDLLKKTYGHPPIVAMFATNARVKREAYRASEFAPKVLSENGIGV</sequence>
<evidence type="ECO:0008006" key="4">
    <source>
        <dbReference type="Google" id="ProtNLM"/>
    </source>
</evidence>
<dbReference type="SUPFAM" id="SSF51338">
    <property type="entry name" value="Composite domain of metallo-dependent hydrolases"/>
    <property type="match status" value="1"/>
</dbReference>